<dbReference type="AlphaFoldDB" id="B4S5P7"/>
<dbReference type="Proteomes" id="UP000002725">
    <property type="component" value="Chromosome"/>
</dbReference>
<evidence type="ECO:0000313" key="1">
    <source>
        <dbReference type="EMBL" id="ACF47094.1"/>
    </source>
</evidence>
<organism evidence="1 2">
    <name type="scientific">Prosthecochloris aestuarii (strain DSM 271 / SK 413)</name>
    <dbReference type="NCBI Taxonomy" id="290512"/>
    <lineage>
        <taxon>Bacteria</taxon>
        <taxon>Pseudomonadati</taxon>
        <taxon>Chlorobiota</taxon>
        <taxon>Chlorobiia</taxon>
        <taxon>Chlorobiales</taxon>
        <taxon>Chlorobiaceae</taxon>
        <taxon>Prosthecochloris</taxon>
    </lineage>
</organism>
<protein>
    <submittedName>
        <fullName evidence="1">Uncharacterized protein</fullName>
    </submittedName>
</protein>
<proteinExistence type="predicted"/>
<dbReference type="RefSeq" id="WP_012506626.1">
    <property type="nucleotide sequence ID" value="NC_011059.1"/>
</dbReference>
<dbReference type="eggNOG" id="ENOG5032Z48">
    <property type="taxonomic scope" value="Bacteria"/>
</dbReference>
<sequence>MLDSNTGKRILDPIERARLGVQVVNKSIDEAMALIDDYVDGRDYDQQSVDYFKDQVMMQCKIRQEGSELLSTGGKIISLVVDAFAKNLQKATSQSGNKPQA</sequence>
<accession>B4S5P7</accession>
<dbReference type="KEGG" id="paa:Paes_2084"/>
<keyword evidence="2" id="KW-1185">Reference proteome</keyword>
<reference evidence="1" key="1">
    <citation type="submission" date="2008-06" db="EMBL/GenBank/DDBJ databases">
        <title>Complete sequence of chromosome of Prosthecochloris aestuarii DSM 271.</title>
        <authorList>
            <consortium name="US DOE Joint Genome Institute"/>
            <person name="Lucas S."/>
            <person name="Copeland A."/>
            <person name="Lapidus A."/>
            <person name="Glavina del Rio T."/>
            <person name="Dalin E."/>
            <person name="Tice H."/>
            <person name="Bruce D."/>
            <person name="Goodwin L."/>
            <person name="Pitluck S."/>
            <person name="Schmutz J."/>
            <person name="Larimer F."/>
            <person name="Land M."/>
            <person name="Hauser L."/>
            <person name="Kyrpides N."/>
            <person name="Anderson I."/>
            <person name="Liu Z."/>
            <person name="Li T."/>
            <person name="Zhao F."/>
            <person name="Overmann J."/>
            <person name="Bryant D.A."/>
            <person name="Richardson P."/>
        </authorList>
    </citation>
    <scope>NUCLEOTIDE SEQUENCE [LARGE SCALE GENOMIC DNA]</scope>
    <source>
        <strain evidence="1">DSM 271</strain>
    </source>
</reference>
<dbReference type="EMBL" id="CP001108">
    <property type="protein sequence ID" value="ACF47094.1"/>
    <property type="molecule type" value="Genomic_DNA"/>
</dbReference>
<dbReference type="HOGENOM" id="CLU_2179148_0_0_10"/>
<dbReference type="STRING" id="290512.Paes_2084"/>
<name>B4S5P7_PROA2</name>
<evidence type="ECO:0000313" key="2">
    <source>
        <dbReference type="Proteomes" id="UP000002725"/>
    </source>
</evidence>
<gene>
    <name evidence="1" type="ordered locus">Paes_2084</name>
</gene>